<dbReference type="EMBL" id="KQ965736">
    <property type="protein sequence ID" value="KXS20288.1"/>
    <property type="molecule type" value="Genomic_DNA"/>
</dbReference>
<dbReference type="OrthoDB" id="2139957at2759"/>
<proteinExistence type="inferred from homology"/>
<dbReference type="Gene3D" id="2.60.120.200">
    <property type="match status" value="1"/>
</dbReference>
<feature type="active site" description="Proton acceptor" evidence="4">
    <location>
        <position position="36"/>
    </location>
</feature>
<dbReference type="GO" id="GO:0004553">
    <property type="term" value="F:hydrolase activity, hydrolyzing O-glycosyl compounds"/>
    <property type="evidence" value="ECO:0007669"/>
    <property type="project" value="InterPro"/>
</dbReference>
<keyword evidence="2 6" id="KW-0378">Hydrolase</keyword>
<evidence type="ECO:0000256" key="5">
    <source>
        <dbReference type="PIRSR" id="PIRSR606710-2"/>
    </source>
</evidence>
<comment type="similarity">
    <text evidence="1 6">Belongs to the glycosyl hydrolase 43 family.</text>
</comment>
<dbReference type="SUPFAM" id="SSF49899">
    <property type="entry name" value="Concanavalin A-like lectins/glucanases"/>
    <property type="match status" value="1"/>
</dbReference>
<dbReference type="CDD" id="cd09002">
    <property type="entry name" value="GH43_XYL-like"/>
    <property type="match status" value="1"/>
</dbReference>
<evidence type="ECO:0000256" key="1">
    <source>
        <dbReference type="ARBA" id="ARBA00009865"/>
    </source>
</evidence>
<evidence type="ECO:0000256" key="3">
    <source>
        <dbReference type="ARBA" id="ARBA00023295"/>
    </source>
</evidence>
<organism evidence="7 8">
    <name type="scientific">Gonapodya prolifera (strain JEL478)</name>
    <name type="common">Monoblepharis prolifera</name>
    <dbReference type="NCBI Taxonomy" id="1344416"/>
    <lineage>
        <taxon>Eukaryota</taxon>
        <taxon>Fungi</taxon>
        <taxon>Fungi incertae sedis</taxon>
        <taxon>Chytridiomycota</taxon>
        <taxon>Chytridiomycota incertae sedis</taxon>
        <taxon>Monoblepharidomycetes</taxon>
        <taxon>Monoblepharidales</taxon>
        <taxon>Gonapodyaceae</taxon>
        <taxon>Gonapodya</taxon>
    </lineage>
</organism>
<dbReference type="STRING" id="1344416.A0A139AU93"/>
<dbReference type="InterPro" id="IPR051795">
    <property type="entry name" value="Glycosyl_Hydrlase_43"/>
</dbReference>
<protein>
    <submittedName>
        <fullName evidence="7">Glycoside hydrolase family 43 protein</fullName>
    </submittedName>
</protein>
<dbReference type="Pfam" id="PF04616">
    <property type="entry name" value="Glyco_hydro_43"/>
    <property type="match status" value="1"/>
</dbReference>
<dbReference type="SUPFAM" id="SSF75005">
    <property type="entry name" value="Arabinanase/levansucrase/invertase"/>
    <property type="match status" value="1"/>
</dbReference>
<dbReference type="InterPro" id="IPR013320">
    <property type="entry name" value="ConA-like_dom_sf"/>
</dbReference>
<accession>A0A139AU93</accession>
<dbReference type="Gene3D" id="2.115.10.20">
    <property type="entry name" value="Glycosyl hydrolase domain, family 43"/>
    <property type="match status" value="1"/>
</dbReference>
<evidence type="ECO:0000256" key="6">
    <source>
        <dbReference type="RuleBase" id="RU361187"/>
    </source>
</evidence>
<gene>
    <name evidence="7" type="ORF">M427DRAFT_52511</name>
</gene>
<name>A0A139AU93_GONPJ</name>
<keyword evidence="3 6" id="KW-0326">Glycosidase</keyword>
<dbReference type="PANTHER" id="PTHR42812">
    <property type="entry name" value="BETA-XYLOSIDASE"/>
    <property type="match status" value="1"/>
</dbReference>
<dbReference type="InterPro" id="IPR006710">
    <property type="entry name" value="Glyco_hydro_43"/>
</dbReference>
<reference evidence="7 8" key="1">
    <citation type="journal article" date="2015" name="Genome Biol. Evol.">
        <title>Phylogenomic analyses indicate that early fungi evolved digesting cell walls of algal ancestors of land plants.</title>
        <authorList>
            <person name="Chang Y."/>
            <person name="Wang S."/>
            <person name="Sekimoto S."/>
            <person name="Aerts A.L."/>
            <person name="Choi C."/>
            <person name="Clum A."/>
            <person name="LaButti K.M."/>
            <person name="Lindquist E.A."/>
            <person name="Yee Ngan C."/>
            <person name="Ohm R.A."/>
            <person name="Salamov A.A."/>
            <person name="Grigoriev I.V."/>
            <person name="Spatafora J.W."/>
            <person name="Berbee M.L."/>
        </authorList>
    </citation>
    <scope>NUCLEOTIDE SEQUENCE [LARGE SCALE GENOMIC DNA]</scope>
    <source>
        <strain evidence="7 8">JEL478</strain>
    </source>
</reference>
<dbReference type="InterPro" id="IPR023296">
    <property type="entry name" value="Glyco_hydro_beta-prop_sf"/>
</dbReference>
<dbReference type="GO" id="GO:0005975">
    <property type="term" value="P:carbohydrate metabolic process"/>
    <property type="evidence" value="ECO:0007669"/>
    <property type="project" value="InterPro"/>
</dbReference>
<evidence type="ECO:0000313" key="7">
    <source>
        <dbReference type="EMBL" id="KXS20288.1"/>
    </source>
</evidence>
<feature type="site" description="Important for catalytic activity, responsible for pKa modulation of the active site Glu and correct orientation of both the proton donor and substrate" evidence="5">
    <location>
        <position position="141"/>
    </location>
</feature>
<sequence>MSYSVQLWGKGFENHRVPDLSNGFFRNPVFPGDHPDPSILKDGDDYYMVHSSFDVYPGLIIYQSRDLINWVPITAALTKWIGSVWASYLTKFGETYYIYIPARSIGKPTNYVISAPSITGPWSDPIDMHAPLGPDFPAYIDPSHVVGEDGKRYLFVAGTHYMQLTDDGLSIIPETFKLAVKPCPMPDEWLYHSPAPEGPKVARIGEYFFLTTAQGGTAGPPTSHFVFSYRSKSIHGPWEFSPRNPVMYTTTPEDNWWSKGHGTLVQGPKGGSSEWYLVFHGYEKEYYNLGRHTLLSPVVFTEDGWWYIPDLDFSKPLPMPIVLPGEKKFDLPYSDDFSTNKFGIQWGFYISKPVAGPLPNADRRPRYELTPSGKPSLVLNCKGDSPANADPLTFRTGDYAYTISVKVTLLNPETAAGGLLLYYSSRMYAGLSFDGSGSFFLHRYGTDRPLPNRLKRPTSLMIRLVLNYKPMVLTMYTCEDSEGKEWRRFETQVNVDSYHHNSVFDFMSLRPALYASGQGEVRFENFTYEINEVKKLTNDIGLLRKLIGEY</sequence>
<feature type="active site" description="Proton donor" evidence="4">
    <location>
        <position position="197"/>
    </location>
</feature>
<evidence type="ECO:0000313" key="8">
    <source>
        <dbReference type="Proteomes" id="UP000070544"/>
    </source>
</evidence>
<dbReference type="AlphaFoldDB" id="A0A139AU93"/>
<evidence type="ECO:0000256" key="4">
    <source>
        <dbReference type="PIRSR" id="PIRSR606710-1"/>
    </source>
</evidence>
<dbReference type="PANTHER" id="PTHR42812:SF2">
    <property type="entry name" value="XYLOSIDASE_ARABINOSIDASE"/>
    <property type="match status" value="1"/>
</dbReference>
<dbReference type="Proteomes" id="UP000070544">
    <property type="component" value="Unassembled WGS sequence"/>
</dbReference>
<evidence type="ECO:0000256" key="2">
    <source>
        <dbReference type="ARBA" id="ARBA00022801"/>
    </source>
</evidence>
<keyword evidence="8" id="KW-1185">Reference proteome</keyword>